<dbReference type="Proteomes" id="UP000029444">
    <property type="component" value="Unassembled WGS sequence"/>
</dbReference>
<feature type="binding site" evidence="6">
    <location>
        <begin position="130"/>
        <end position="131"/>
    </location>
    <ligand>
        <name>S-adenosyl-L-methionine</name>
        <dbReference type="ChEBI" id="CHEBI:59789"/>
    </ligand>
</feature>
<dbReference type="SUPFAM" id="SSF53335">
    <property type="entry name" value="S-adenosyl-L-methionine-dependent methyltransferases"/>
    <property type="match status" value="1"/>
</dbReference>
<keyword evidence="1 6" id="KW-0963">Cytoplasm</keyword>
<dbReference type="AlphaFoldDB" id="A0A095UNN4"/>
<comment type="function">
    <text evidence="6">Specifically methylates the N7 position of guanine in position 527 of 16S rRNA.</text>
</comment>
<dbReference type="STRING" id="1177154.Y5S_02620"/>
<dbReference type="PIRSF" id="PIRSF003078">
    <property type="entry name" value="GidB"/>
    <property type="match status" value="1"/>
</dbReference>
<dbReference type="Gene3D" id="3.40.50.150">
    <property type="entry name" value="Vaccinia Virus protein VP39"/>
    <property type="match status" value="1"/>
</dbReference>
<accession>A0A095UNN4</accession>
<comment type="caution">
    <text evidence="6">Lacks conserved residue(s) required for the propagation of feature annotation.</text>
</comment>
<comment type="caution">
    <text evidence="7">The sequence shown here is derived from an EMBL/GenBank/DDBJ whole genome shotgun (WGS) entry which is preliminary data.</text>
</comment>
<dbReference type="GO" id="GO:0070043">
    <property type="term" value="F:rRNA (guanine-N7-)-methyltransferase activity"/>
    <property type="evidence" value="ECO:0007669"/>
    <property type="project" value="UniProtKB-UniRule"/>
</dbReference>
<keyword evidence="4 6" id="KW-0808">Transferase</keyword>
<evidence type="ECO:0000256" key="3">
    <source>
        <dbReference type="ARBA" id="ARBA00022603"/>
    </source>
</evidence>
<keyword evidence="8" id="KW-1185">Reference proteome</keyword>
<evidence type="ECO:0000313" key="7">
    <source>
        <dbReference type="EMBL" id="KGD64080.1"/>
    </source>
</evidence>
<protein>
    <recommendedName>
        <fullName evidence="6">Ribosomal RNA small subunit methyltransferase G</fullName>
        <ecNumber evidence="6">2.1.1.170</ecNumber>
    </recommendedName>
    <alternativeName>
        <fullName evidence="6">16S rRNA 7-methylguanosine methyltransferase</fullName>
        <shortName evidence="6">16S rRNA m7G methyltransferase</shortName>
    </alternativeName>
</protein>
<dbReference type="PANTHER" id="PTHR31760">
    <property type="entry name" value="S-ADENOSYL-L-METHIONINE-DEPENDENT METHYLTRANSFERASES SUPERFAMILY PROTEIN"/>
    <property type="match status" value="1"/>
</dbReference>
<dbReference type="RefSeq" id="WP_035233600.1">
    <property type="nucleotide sequence ID" value="NZ_ARXV01000011.1"/>
</dbReference>
<comment type="subcellular location">
    <subcellularLocation>
        <location evidence="6">Cytoplasm</location>
    </subcellularLocation>
</comment>
<dbReference type="CDD" id="cd02440">
    <property type="entry name" value="AdoMet_MTases"/>
    <property type="match status" value="1"/>
</dbReference>
<evidence type="ECO:0000256" key="6">
    <source>
        <dbReference type="HAMAP-Rule" id="MF_00074"/>
    </source>
</evidence>
<evidence type="ECO:0000256" key="5">
    <source>
        <dbReference type="ARBA" id="ARBA00022691"/>
    </source>
</evidence>
<keyword evidence="5 6" id="KW-0949">S-adenosyl-L-methionine</keyword>
<dbReference type="OrthoDB" id="9808773at2"/>
<proteinExistence type="inferred from homology"/>
<dbReference type="HAMAP" id="MF_00074">
    <property type="entry name" value="16SrRNA_methyltr_G"/>
    <property type="match status" value="1"/>
</dbReference>
<gene>
    <name evidence="6" type="primary">rsmG</name>
    <name evidence="7" type="ORF">Y5S_02620</name>
</gene>
<evidence type="ECO:0000256" key="2">
    <source>
        <dbReference type="ARBA" id="ARBA00022552"/>
    </source>
</evidence>
<dbReference type="GO" id="GO:0005829">
    <property type="term" value="C:cytosol"/>
    <property type="evidence" value="ECO:0007669"/>
    <property type="project" value="TreeGrafter"/>
</dbReference>
<sequence length="209" mass="22904">MSLPAQLASTLSRGIEALGLSLSDDQQRLLLNYVDLLVKWNQAYNLTAIRDPQEMVIRHLLDSLAVLPFVGEGDTLDVGTGAGIPGIILAVSRPQQSFTLLDSNGKKTRFVRQARRELGLENVEVVHGRVEQYRKAPSQIICRAFASLSDMLALMTPIMTDNTRLLAMKAASTEEELATLPPGWKGHHHSLQVPGLDEARTLVIVESVS</sequence>
<dbReference type="EC" id="2.1.1.170" evidence="6"/>
<feature type="binding site" evidence="6">
    <location>
        <position position="79"/>
    </location>
    <ligand>
        <name>S-adenosyl-L-methionine</name>
        <dbReference type="ChEBI" id="CHEBI:59789"/>
    </ligand>
</feature>
<keyword evidence="2 6" id="KW-0698">rRNA processing</keyword>
<dbReference type="InterPro" id="IPR029063">
    <property type="entry name" value="SAM-dependent_MTases_sf"/>
</dbReference>
<keyword evidence="3 6" id="KW-0489">Methyltransferase</keyword>
<dbReference type="InterPro" id="IPR003682">
    <property type="entry name" value="rRNA_ssu_MeTfrase_G"/>
</dbReference>
<dbReference type="PANTHER" id="PTHR31760:SF0">
    <property type="entry name" value="S-ADENOSYL-L-METHIONINE-DEPENDENT METHYLTRANSFERASES SUPERFAMILY PROTEIN"/>
    <property type="match status" value="1"/>
</dbReference>
<comment type="similarity">
    <text evidence="6">Belongs to the methyltransferase superfamily. RNA methyltransferase RsmG family.</text>
</comment>
<dbReference type="eggNOG" id="COG0357">
    <property type="taxonomic scope" value="Bacteria"/>
</dbReference>
<feature type="binding site" evidence="6">
    <location>
        <position position="143"/>
    </location>
    <ligand>
        <name>S-adenosyl-L-methionine</name>
        <dbReference type="ChEBI" id="CHEBI:59789"/>
    </ligand>
</feature>
<reference evidence="7 8" key="1">
    <citation type="submission" date="2012-09" db="EMBL/GenBank/DDBJ databases">
        <title>Genome Sequence of alkane-degrading Bacterium Alcanivorax sp. 19-m-6.</title>
        <authorList>
            <person name="Lai Q."/>
            <person name="Shao Z."/>
        </authorList>
    </citation>
    <scope>NUCLEOTIDE SEQUENCE [LARGE SCALE GENOMIC DNA]</scope>
    <source>
        <strain evidence="7 8">19-m-6</strain>
    </source>
</reference>
<name>A0A095UNN4_9GAMM</name>
<organism evidence="7 8">
    <name type="scientific">Alcanivorax nanhaiticus</name>
    <dbReference type="NCBI Taxonomy" id="1177154"/>
    <lineage>
        <taxon>Bacteria</taxon>
        <taxon>Pseudomonadati</taxon>
        <taxon>Pseudomonadota</taxon>
        <taxon>Gammaproteobacteria</taxon>
        <taxon>Oceanospirillales</taxon>
        <taxon>Alcanivoracaceae</taxon>
        <taxon>Alcanivorax</taxon>
    </lineage>
</organism>
<dbReference type="EMBL" id="ARXV01000011">
    <property type="protein sequence ID" value="KGD64080.1"/>
    <property type="molecule type" value="Genomic_DNA"/>
</dbReference>
<dbReference type="NCBIfam" id="TIGR00138">
    <property type="entry name" value="rsmG_gidB"/>
    <property type="match status" value="1"/>
</dbReference>
<comment type="catalytic activity">
    <reaction evidence="6">
        <text>guanosine(527) in 16S rRNA + S-adenosyl-L-methionine = N(7)-methylguanosine(527) in 16S rRNA + S-adenosyl-L-homocysteine</text>
        <dbReference type="Rhea" id="RHEA:42732"/>
        <dbReference type="Rhea" id="RHEA-COMP:10209"/>
        <dbReference type="Rhea" id="RHEA-COMP:10210"/>
        <dbReference type="ChEBI" id="CHEBI:57856"/>
        <dbReference type="ChEBI" id="CHEBI:59789"/>
        <dbReference type="ChEBI" id="CHEBI:74269"/>
        <dbReference type="ChEBI" id="CHEBI:74480"/>
        <dbReference type="EC" id="2.1.1.170"/>
    </reaction>
</comment>
<evidence type="ECO:0000313" key="8">
    <source>
        <dbReference type="Proteomes" id="UP000029444"/>
    </source>
</evidence>
<dbReference type="Pfam" id="PF02527">
    <property type="entry name" value="GidB"/>
    <property type="match status" value="1"/>
</dbReference>
<evidence type="ECO:0000256" key="1">
    <source>
        <dbReference type="ARBA" id="ARBA00022490"/>
    </source>
</evidence>
<evidence type="ECO:0000256" key="4">
    <source>
        <dbReference type="ARBA" id="ARBA00022679"/>
    </source>
</evidence>
<dbReference type="PATRIC" id="fig|1177154.3.peg.2653"/>